<dbReference type="GO" id="GO:0005886">
    <property type="term" value="C:plasma membrane"/>
    <property type="evidence" value="ECO:0007669"/>
    <property type="project" value="UniProtKB-SubCell"/>
</dbReference>
<evidence type="ECO:0000256" key="4">
    <source>
        <dbReference type="ARBA" id="ARBA00022475"/>
    </source>
</evidence>
<dbReference type="AlphaFoldDB" id="A0A7Y9IB69"/>
<feature type="transmembrane region" description="Helical" evidence="8">
    <location>
        <begin position="17"/>
        <end position="38"/>
    </location>
</feature>
<feature type="transmembrane region" description="Helical" evidence="8">
    <location>
        <begin position="135"/>
        <end position="155"/>
    </location>
</feature>
<dbReference type="InterPro" id="IPR037294">
    <property type="entry name" value="ABC_BtuC-like"/>
</dbReference>
<dbReference type="PANTHER" id="PTHR30472:SF25">
    <property type="entry name" value="ABC TRANSPORTER PERMEASE PROTEIN MJ0876-RELATED"/>
    <property type="match status" value="1"/>
</dbReference>
<proteinExistence type="inferred from homology"/>
<dbReference type="GO" id="GO:0022857">
    <property type="term" value="F:transmembrane transporter activity"/>
    <property type="evidence" value="ECO:0007669"/>
    <property type="project" value="InterPro"/>
</dbReference>
<keyword evidence="4" id="KW-1003">Cell membrane</keyword>
<protein>
    <submittedName>
        <fullName evidence="9">Iron complex transport system permease protein</fullName>
    </submittedName>
</protein>
<reference evidence="9 10" key="1">
    <citation type="submission" date="2020-07" db="EMBL/GenBank/DDBJ databases">
        <title>Sequencing the genomes of 1000 actinobacteria strains.</title>
        <authorList>
            <person name="Klenk H.-P."/>
        </authorList>
    </citation>
    <scope>NUCLEOTIDE SEQUENCE [LARGE SCALE GENOMIC DNA]</scope>
    <source>
        <strain evidence="9 10">DSM 22083</strain>
    </source>
</reference>
<keyword evidence="5 8" id="KW-0812">Transmembrane</keyword>
<evidence type="ECO:0000256" key="2">
    <source>
        <dbReference type="ARBA" id="ARBA00007935"/>
    </source>
</evidence>
<accession>A0A7Y9IB69</accession>
<keyword evidence="6 8" id="KW-1133">Transmembrane helix</keyword>
<comment type="caution">
    <text evidence="9">The sequence shown here is derived from an EMBL/GenBank/DDBJ whole genome shotgun (WGS) entry which is preliminary data.</text>
</comment>
<evidence type="ECO:0000313" key="9">
    <source>
        <dbReference type="EMBL" id="NYE73706.1"/>
    </source>
</evidence>
<organism evidence="9 10">
    <name type="scientific">Microlunatus parietis</name>
    <dbReference type="NCBI Taxonomy" id="682979"/>
    <lineage>
        <taxon>Bacteria</taxon>
        <taxon>Bacillati</taxon>
        <taxon>Actinomycetota</taxon>
        <taxon>Actinomycetes</taxon>
        <taxon>Propionibacteriales</taxon>
        <taxon>Propionibacteriaceae</taxon>
        <taxon>Microlunatus</taxon>
    </lineage>
</organism>
<name>A0A7Y9IB69_9ACTN</name>
<comment type="subcellular location">
    <subcellularLocation>
        <location evidence="1">Cell membrane</location>
        <topology evidence="1">Multi-pass membrane protein</topology>
    </subcellularLocation>
</comment>
<dbReference type="GO" id="GO:0033214">
    <property type="term" value="P:siderophore-iron import into cell"/>
    <property type="evidence" value="ECO:0007669"/>
    <property type="project" value="TreeGrafter"/>
</dbReference>
<feature type="transmembrane region" description="Helical" evidence="8">
    <location>
        <begin position="214"/>
        <end position="236"/>
    </location>
</feature>
<feature type="transmembrane region" description="Helical" evidence="8">
    <location>
        <begin position="77"/>
        <end position="97"/>
    </location>
</feature>
<evidence type="ECO:0000256" key="3">
    <source>
        <dbReference type="ARBA" id="ARBA00022448"/>
    </source>
</evidence>
<evidence type="ECO:0000256" key="7">
    <source>
        <dbReference type="ARBA" id="ARBA00023136"/>
    </source>
</evidence>
<dbReference type="SUPFAM" id="SSF81345">
    <property type="entry name" value="ABC transporter involved in vitamin B12 uptake, BtuC"/>
    <property type="match status" value="1"/>
</dbReference>
<dbReference type="Pfam" id="PF01032">
    <property type="entry name" value="FecCD"/>
    <property type="match status" value="1"/>
</dbReference>
<evidence type="ECO:0000256" key="6">
    <source>
        <dbReference type="ARBA" id="ARBA00022989"/>
    </source>
</evidence>
<dbReference type="Proteomes" id="UP000569914">
    <property type="component" value="Unassembled WGS sequence"/>
</dbReference>
<keyword evidence="10" id="KW-1185">Reference proteome</keyword>
<dbReference type="InterPro" id="IPR000522">
    <property type="entry name" value="ABC_transptr_permease_BtuC"/>
</dbReference>
<dbReference type="EMBL" id="JACCBU010000001">
    <property type="protein sequence ID" value="NYE73706.1"/>
    <property type="molecule type" value="Genomic_DNA"/>
</dbReference>
<evidence type="ECO:0000256" key="5">
    <source>
        <dbReference type="ARBA" id="ARBA00022692"/>
    </source>
</evidence>
<keyword evidence="3" id="KW-0813">Transport</keyword>
<dbReference type="RefSeq" id="WP_179755399.1">
    <property type="nucleotide sequence ID" value="NZ_JACCBU010000001.1"/>
</dbReference>
<dbReference type="PANTHER" id="PTHR30472">
    <property type="entry name" value="FERRIC ENTEROBACTIN TRANSPORT SYSTEM PERMEASE PROTEIN"/>
    <property type="match status" value="1"/>
</dbReference>
<evidence type="ECO:0000313" key="10">
    <source>
        <dbReference type="Proteomes" id="UP000569914"/>
    </source>
</evidence>
<dbReference type="FunFam" id="1.10.3470.10:FF:000001">
    <property type="entry name" value="Vitamin B12 ABC transporter permease BtuC"/>
    <property type="match status" value="1"/>
</dbReference>
<sequence length="353" mass="35806">MTVGLGLWTRLGVGSRLGLAGMILLVALIIAAGTGVALGTADLSPGEVITIIGGGLGWVPADAASPRDTVVVLQVRLPRVVVAALVGAALGVAGAALQGVFRNPLAEPGVVGVSAGGALGAVIALYFGLTSISRWILPGLAFLGSAAAIAVVLGVAALNTRRLVSSLLLVGIAINALLGAVISMMVATADTDDDLRSIVFWLQGGLEARTWDHVGLIIVPVLFGLVLIMTFARDLNVLGLGDEQARAGGVDVTRTRMIILLLAALITGASVAVSGTISFVGVVVPHAIRLIAGPDHRVLLPASALGGATFLILADLIARTVFAPVVLQVGVITALVGAPVLLWFVVRSTRERL</sequence>
<keyword evidence="7 8" id="KW-0472">Membrane</keyword>
<evidence type="ECO:0000256" key="1">
    <source>
        <dbReference type="ARBA" id="ARBA00004651"/>
    </source>
</evidence>
<feature type="transmembrane region" description="Helical" evidence="8">
    <location>
        <begin position="257"/>
        <end position="286"/>
    </location>
</feature>
<dbReference type="CDD" id="cd06550">
    <property type="entry name" value="TM_ABC_iron-siderophores_like"/>
    <property type="match status" value="1"/>
</dbReference>
<comment type="similarity">
    <text evidence="2">Belongs to the binding-protein-dependent transport system permease family. FecCD subfamily.</text>
</comment>
<feature type="transmembrane region" description="Helical" evidence="8">
    <location>
        <begin position="325"/>
        <end position="346"/>
    </location>
</feature>
<feature type="transmembrane region" description="Helical" evidence="8">
    <location>
        <begin position="109"/>
        <end position="129"/>
    </location>
</feature>
<feature type="transmembrane region" description="Helical" evidence="8">
    <location>
        <begin position="167"/>
        <end position="187"/>
    </location>
</feature>
<dbReference type="Gene3D" id="1.10.3470.10">
    <property type="entry name" value="ABC transporter involved in vitamin B12 uptake, BtuC"/>
    <property type="match status" value="1"/>
</dbReference>
<gene>
    <name evidence="9" type="ORF">BKA15_005035</name>
</gene>
<evidence type="ECO:0000256" key="8">
    <source>
        <dbReference type="SAM" id="Phobius"/>
    </source>
</evidence>